<comment type="caution">
    <text evidence="2">The sequence shown here is derived from an EMBL/GenBank/DDBJ whole genome shotgun (WGS) entry which is preliminary data.</text>
</comment>
<evidence type="ECO:0000256" key="1">
    <source>
        <dbReference type="SAM" id="MobiDB-lite"/>
    </source>
</evidence>
<dbReference type="EMBL" id="BMGC01000001">
    <property type="protein sequence ID" value="GGB17285.1"/>
    <property type="molecule type" value="Genomic_DNA"/>
</dbReference>
<keyword evidence="3" id="KW-1185">Reference proteome</keyword>
<dbReference type="RefSeq" id="WP_188584671.1">
    <property type="nucleotide sequence ID" value="NZ_BMGC01000001.1"/>
</dbReference>
<protein>
    <submittedName>
        <fullName evidence="2">Uncharacterized protein</fullName>
    </submittedName>
</protein>
<evidence type="ECO:0000313" key="2">
    <source>
        <dbReference type="EMBL" id="GGB17285.1"/>
    </source>
</evidence>
<organism evidence="2 3">
    <name type="scientific">Gordonia jinhuaensis</name>
    <dbReference type="NCBI Taxonomy" id="1517702"/>
    <lineage>
        <taxon>Bacteria</taxon>
        <taxon>Bacillati</taxon>
        <taxon>Actinomycetota</taxon>
        <taxon>Actinomycetes</taxon>
        <taxon>Mycobacteriales</taxon>
        <taxon>Gordoniaceae</taxon>
        <taxon>Gordonia</taxon>
    </lineage>
</organism>
<reference evidence="2" key="1">
    <citation type="journal article" date="2014" name="Int. J. Syst. Evol. Microbiol.">
        <title>Complete genome sequence of Corynebacterium casei LMG S-19264T (=DSM 44701T), isolated from a smear-ripened cheese.</title>
        <authorList>
            <consortium name="US DOE Joint Genome Institute (JGI-PGF)"/>
            <person name="Walter F."/>
            <person name="Albersmeier A."/>
            <person name="Kalinowski J."/>
            <person name="Ruckert C."/>
        </authorList>
    </citation>
    <scope>NUCLEOTIDE SEQUENCE</scope>
    <source>
        <strain evidence="2">CGMCC 1.12827</strain>
    </source>
</reference>
<feature type="compositionally biased region" description="Gly residues" evidence="1">
    <location>
        <begin position="249"/>
        <end position="262"/>
    </location>
</feature>
<feature type="region of interest" description="Disordered" evidence="1">
    <location>
        <begin position="226"/>
        <end position="263"/>
    </location>
</feature>
<evidence type="ECO:0000313" key="3">
    <source>
        <dbReference type="Proteomes" id="UP000621454"/>
    </source>
</evidence>
<dbReference type="Proteomes" id="UP000621454">
    <property type="component" value="Unassembled WGS sequence"/>
</dbReference>
<proteinExistence type="predicted"/>
<name>A0A916SUS9_9ACTN</name>
<dbReference type="AlphaFoldDB" id="A0A916SUS9"/>
<sequence>MTARVIRGLTSGDGGRPGSTDDASGEAGTGAVLADLRSKLAAMSAVRTAKSVVHQSEMARGERSVVGVGVDVLDRQVIEMPPALSAVLPAGGMVRGTVVAMSGARSVLLSMIAAVTAGGGHVAIVGRSDLGLLAADEMGADLSRIAVIGCPGTDPLEIASILLDGLDVVVLSLRGVHLTPSRARVIMARLRSKGAVLVAMDGHWPGAQLTVTGRVQAYRRTPVCGGPAFDDPVSGRQASDRTDLSGRGESSGDGSSGHGGRITGLTLTVEAAGRGVATRRIEVEWMPGERTALYAPSLRESAYGGTGQATGVCETTGAGETTGAFGERLDREAPSGARLRVAN</sequence>
<reference evidence="2" key="2">
    <citation type="submission" date="2020-09" db="EMBL/GenBank/DDBJ databases">
        <authorList>
            <person name="Sun Q."/>
            <person name="Zhou Y."/>
        </authorList>
    </citation>
    <scope>NUCLEOTIDE SEQUENCE</scope>
    <source>
        <strain evidence="2">CGMCC 1.12827</strain>
    </source>
</reference>
<gene>
    <name evidence="2" type="ORF">GCM10011489_01710</name>
</gene>
<accession>A0A916SUS9</accession>
<feature type="region of interest" description="Disordered" evidence="1">
    <location>
        <begin position="1"/>
        <end position="27"/>
    </location>
</feature>